<evidence type="ECO:0000313" key="1">
    <source>
        <dbReference type="EMBL" id="TCN30142.1"/>
    </source>
</evidence>
<evidence type="ECO:0008006" key="3">
    <source>
        <dbReference type="Google" id="ProtNLM"/>
    </source>
</evidence>
<reference evidence="1 2" key="1">
    <citation type="submission" date="2019-03" db="EMBL/GenBank/DDBJ databases">
        <title>Genomic Encyclopedia of Type Strains, Phase IV (KMG-V): Genome sequencing to study the core and pangenomes of soil and plant-associated prokaryotes.</title>
        <authorList>
            <person name="Whitman W."/>
        </authorList>
    </citation>
    <scope>NUCLEOTIDE SEQUENCE [LARGE SCALE GENOMIC DNA]</scope>
    <source>
        <strain evidence="1 2">23C40</strain>
    </source>
</reference>
<name>A0A4R2BTK1_9HYPH</name>
<organism evidence="1 2">
    <name type="scientific">Sinorhizobium americanum</name>
    <dbReference type="NCBI Taxonomy" id="194963"/>
    <lineage>
        <taxon>Bacteria</taxon>
        <taxon>Pseudomonadati</taxon>
        <taxon>Pseudomonadota</taxon>
        <taxon>Alphaproteobacteria</taxon>
        <taxon>Hyphomicrobiales</taxon>
        <taxon>Rhizobiaceae</taxon>
        <taxon>Sinorhizobium/Ensifer group</taxon>
        <taxon>Sinorhizobium</taxon>
    </lineage>
</organism>
<evidence type="ECO:0000313" key="2">
    <source>
        <dbReference type="Proteomes" id="UP000295043"/>
    </source>
</evidence>
<accession>A0A4R2BTK1</accession>
<gene>
    <name evidence="1" type="ORF">EV184_1088</name>
</gene>
<dbReference type="AlphaFoldDB" id="A0A4R2BTK1"/>
<dbReference type="Proteomes" id="UP000295043">
    <property type="component" value="Unassembled WGS sequence"/>
</dbReference>
<proteinExistence type="predicted"/>
<dbReference type="RefSeq" id="WP_132075500.1">
    <property type="nucleotide sequence ID" value="NZ_SLVU01000008.1"/>
</dbReference>
<comment type="caution">
    <text evidence="1">The sequence shown here is derived from an EMBL/GenBank/DDBJ whole genome shotgun (WGS) entry which is preliminary data.</text>
</comment>
<protein>
    <recommendedName>
        <fullName evidence="3">Helix-turn-helix domain-containing protein</fullName>
    </recommendedName>
</protein>
<dbReference type="EMBL" id="SLVU01000008">
    <property type="protein sequence ID" value="TCN30142.1"/>
    <property type="molecule type" value="Genomic_DNA"/>
</dbReference>
<sequence>MTIYQRGKPLRNWLVSTEEAAKAIHVPAGTLRSLSAEGFIQPGARKGFYRLGSVIDGHAEAVRVGRLPAPHARATAPATMKCSVEDR</sequence>